<dbReference type="InterPro" id="IPR016064">
    <property type="entry name" value="NAD/diacylglycerol_kinase_sf"/>
</dbReference>
<comment type="caution">
    <text evidence="2">The sequence shown here is derived from an EMBL/GenBank/DDBJ whole genome shotgun (WGS) entry which is preliminary data.</text>
</comment>
<feature type="domain" description="DAGKc" evidence="1">
    <location>
        <begin position="3"/>
        <end position="129"/>
    </location>
</feature>
<dbReference type="SUPFAM" id="SSF111331">
    <property type="entry name" value="NAD kinase/diacylglycerol kinase-like"/>
    <property type="match status" value="1"/>
</dbReference>
<dbReference type="Pfam" id="PF00781">
    <property type="entry name" value="DAGK_cat"/>
    <property type="match status" value="1"/>
</dbReference>
<dbReference type="Gene3D" id="2.60.200.40">
    <property type="match status" value="1"/>
</dbReference>
<dbReference type="PANTHER" id="PTHR12358">
    <property type="entry name" value="SPHINGOSINE KINASE"/>
    <property type="match status" value="1"/>
</dbReference>
<evidence type="ECO:0000313" key="2">
    <source>
        <dbReference type="EMBL" id="MDQ2065592.1"/>
    </source>
</evidence>
<evidence type="ECO:0000259" key="1">
    <source>
        <dbReference type="PROSITE" id="PS50146"/>
    </source>
</evidence>
<dbReference type="InterPro" id="IPR017438">
    <property type="entry name" value="ATP-NAD_kinase_N"/>
</dbReference>
<proteinExistence type="predicted"/>
<keyword evidence="2" id="KW-0808">Transferase</keyword>
<dbReference type="GO" id="GO:0016301">
    <property type="term" value="F:kinase activity"/>
    <property type="evidence" value="ECO:0007669"/>
    <property type="project" value="UniProtKB-KW"/>
</dbReference>
<name>A0ABU0VV41_9RHOB</name>
<dbReference type="Gene3D" id="3.40.50.10330">
    <property type="entry name" value="Probable inorganic polyphosphate/atp-NAD kinase, domain 1"/>
    <property type="match status" value="1"/>
</dbReference>
<dbReference type="Proteomes" id="UP001239680">
    <property type="component" value="Unassembled WGS sequence"/>
</dbReference>
<evidence type="ECO:0000313" key="3">
    <source>
        <dbReference type="Proteomes" id="UP001239680"/>
    </source>
</evidence>
<gene>
    <name evidence="2" type="ORF">Q9295_04350</name>
</gene>
<organism evidence="2 3">
    <name type="scientific">Pseudogemmobacter lacusdianii</name>
    <dbReference type="NCBI Taxonomy" id="3069608"/>
    <lineage>
        <taxon>Bacteria</taxon>
        <taxon>Pseudomonadati</taxon>
        <taxon>Pseudomonadota</taxon>
        <taxon>Alphaproteobacteria</taxon>
        <taxon>Rhodobacterales</taxon>
        <taxon>Paracoccaceae</taxon>
        <taxon>Pseudogemmobacter</taxon>
    </lineage>
</organism>
<dbReference type="EMBL" id="JAVDBT010000003">
    <property type="protein sequence ID" value="MDQ2065592.1"/>
    <property type="molecule type" value="Genomic_DNA"/>
</dbReference>
<dbReference type="SMART" id="SM00046">
    <property type="entry name" value="DAGKc"/>
    <property type="match status" value="1"/>
</dbReference>
<keyword evidence="3" id="KW-1185">Reference proteome</keyword>
<keyword evidence="2" id="KW-0418">Kinase</keyword>
<dbReference type="PROSITE" id="PS50146">
    <property type="entry name" value="DAGK"/>
    <property type="match status" value="1"/>
</dbReference>
<dbReference type="InterPro" id="IPR050187">
    <property type="entry name" value="Lipid_Phosphate_FormReg"/>
</dbReference>
<dbReference type="InterPro" id="IPR001206">
    <property type="entry name" value="Diacylglycerol_kinase_cat_dom"/>
</dbReference>
<dbReference type="RefSeq" id="WP_306679278.1">
    <property type="nucleotide sequence ID" value="NZ_JAVDBT010000003.1"/>
</dbReference>
<accession>A0ABU0VV41</accession>
<dbReference type="PANTHER" id="PTHR12358:SF106">
    <property type="entry name" value="LIPID KINASE YEGS"/>
    <property type="match status" value="1"/>
</dbReference>
<sequence>MGKDDAQICVIANPASGTVARNPDALTRAMEVFGTAAELRPFKGDPAKTAEAAAREGFKIIVAAGGDGTVAGVAHALAGTDAALAVLPLGTFNYFARGLAMPEDPALAAAAILQGAPHPIKVGTLNGRVFLNNVAIGLYPAILEEREAAYARWGRSRLLAHLASLRTILRFQKPHRMRLKLDDTEQLIRTPMLFVARSAYQLDQFGLNGGEAISDDRFALFLAPQQTRLGFLRLALRLISKRVDHGRDVMVATPARIEVQIPRRRRISVALDGEQLTMQLPLEIALAPDRLQVILPPQKAGQMGGSEAAV</sequence>
<reference evidence="2 3" key="1">
    <citation type="submission" date="2023-08" db="EMBL/GenBank/DDBJ databases">
        <title>Characterization of two Paracoccaceae strains isolated from Phycosphere and proposal of Xinfangfangia lacusdiani sp. nov.</title>
        <authorList>
            <person name="Deng Y."/>
            <person name="Zhang Y.Q."/>
        </authorList>
    </citation>
    <scope>NUCLEOTIDE SEQUENCE [LARGE SCALE GENOMIC DNA]</scope>
    <source>
        <strain evidence="2 3">CPCC 101601</strain>
    </source>
</reference>
<protein>
    <submittedName>
        <fullName evidence="2">Diacylglycerol kinase family protein</fullName>
    </submittedName>
</protein>